<evidence type="ECO:0000256" key="7">
    <source>
        <dbReference type="ARBA" id="ARBA00023128"/>
    </source>
</evidence>
<evidence type="ECO:0000256" key="10">
    <source>
        <dbReference type="RuleBase" id="RU000488"/>
    </source>
</evidence>
<dbReference type="InterPro" id="IPR023395">
    <property type="entry name" value="MCP_dom_sf"/>
</dbReference>
<evidence type="ECO:0000256" key="2">
    <source>
        <dbReference type="ARBA" id="ARBA00006375"/>
    </source>
</evidence>
<feature type="repeat" description="Solcar" evidence="9">
    <location>
        <begin position="119"/>
        <end position="202"/>
    </location>
</feature>
<comment type="subcellular location">
    <subcellularLocation>
        <location evidence="1">Mitochondrion membrane</location>
        <topology evidence="1">Multi-pass membrane protein</topology>
    </subcellularLocation>
</comment>
<proteinExistence type="inferred from homology"/>
<dbReference type="AlphaFoldDB" id="C5DIU3"/>
<keyword evidence="4 9" id="KW-0812">Transmembrane</keyword>
<dbReference type="InParanoid" id="C5DIU3"/>
<gene>
    <name evidence="11" type="ordered locus">KLTH0E15224g</name>
</gene>
<reference evidence="11 12" key="1">
    <citation type="journal article" date="2009" name="Genome Res.">
        <title>Comparative genomics of protoploid Saccharomycetaceae.</title>
        <authorList>
            <consortium name="The Genolevures Consortium"/>
            <person name="Souciet J.-L."/>
            <person name="Dujon B."/>
            <person name="Gaillardin C."/>
            <person name="Johnston M."/>
            <person name="Baret P.V."/>
            <person name="Cliften P."/>
            <person name="Sherman D.J."/>
            <person name="Weissenbach J."/>
            <person name="Westhof E."/>
            <person name="Wincker P."/>
            <person name="Jubin C."/>
            <person name="Poulain J."/>
            <person name="Barbe V."/>
            <person name="Segurens B."/>
            <person name="Artiguenave F."/>
            <person name="Anthouard V."/>
            <person name="Vacherie B."/>
            <person name="Val M.-E."/>
            <person name="Fulton R.S."/>
            <person name="Minx P."/>
            <person name="Wilson R."/>
            <person name="Durrens P."/>
            <person name="Jean G."/>
            <person name="Marck C."/>
            <person name="Martin T."/>
            <person name="Nikolski M."/>
            <person name="Rolland T."/>
            <person name="Seret M.-L."/>
            <person name="Casaregola S."/>
            <person name="Despons L."/>
            <person name="Fairhead C."/>
            <person name="Fischer G."/>
            <person name="Lafontaine I."/>
            <person name="Leh V."/>
            <person name="Lemaire M."/>
            <person name="de Montigny J."/>
            <person name="Neuveglise C."/>
            <person name="Thierry A."/>
            <person name="Blanc-Lenfle I."/>
            <person name="Bleykasten C."/>
            <person name="Diffels J."/>
            <person name="Fritsch E."/>
            <person name="Frangeul L."/>
            <person name="Goeffon A."/>
            <person name="Jauniaux N."/>
            <person name="Kachouri-Lafond R."/>
            <person name="Payen C."/>
            <person name="Potier S."/>
            <person name="Pribylova L."/>
            <person name="Ozanne C."/>
            <person name="Richard G.-F."/>
            <person name="Sacerdot C."/>
            <person name="Straub M.-L."/>
            <person name="Talla E."/>
        </authorList>
    </citation>
    <scope>NUCLEOTIDE SEQUENCE [LARGE SCALE GENOMIC DNA]</scope>
    <source>
        <strain evidence="12">ATCC 56472 / CBS 6340 / NRRL Y-8284</strain>
    </source>
</reference>
<evidence type="ECO:0000256" key="5">
    <source>
        <dbReference type="ARBA" id="ARBA00022737"/>
    </source>
</evidence>
<evidence type="ECO:0000256" key="8">
    <source>
        <dbReference type="ARBA" id="ARBA00023136"/>
    </source>
</evidence>
<comment type="similarity">
    <text evidence="2 10">Belongs to the mitochondrial carrier (TC 2.A.29) family.</text>
</comment>
<dbReference type="FunCoup" id="C5DIU3">
    <property type="interactions" value="218"/>
</dbReference>
<keyword evidence="8 9" id="KW-0472">Membrane</keyword>
<dbReference type="RefSeq" id="XP_002554141.1">
    <property type="nucleotide sequence ID" value="XM_002554095.1"/>
</dbReference>
<keyword evidence="5" id="KW-0677">Repeat</keyword>
<dbReference type="OMA" id="HCITETV"/>
<protein>
    <submittedName>
        <fullName evidence="11">KLTH0E15224p</fullName>
    </submittedName>
</protein>
<dbReference type="eggNOG" id="KOG0758">
    <property type="taxonomic scope" value="Eukaryota"/>
</dbReference>
<keyword evidence="3 10" id="KW-0813">Transport</keyword>
<evidence type="ECO:0000313" key="11">
    <source>
        <dbReference type="EMBL" id="CAR23704.1"/>
    </source>
</evidence>
<dbReference type="SUPFAM" id="SSF103506">
    <property type="entry name" value="Mitochondrial carrier"/>
    <property type="match status" value="1"/>
</dbReference>
<dbReference type="InterPro" id="IPR018108">
    <property type="entry name" value="MCP_transmembrane"/>
</dbReference>
<dbReference type="Pfam" id="PF00153">
    <property type="entry name" value="Mito_carr"/>
    <property type="match status" value="3"/>
</dbReference>
<name>C5DIU3_LACTC</name>
<organism evidence="11 12">
    <name type="scientific">Lachancea thermotolerans (strain ATCC 56472 / CBS 6340 / NRRL Y-8284)</name>
    <name type="common">Yeast</name>
    <name type="synonym">Kluyveromyces thermotolerans</name>
    <dbReference type="NCBI Taxonomy" id="559295"/>
    <lineage>
        <taxon>Eukaryota</taxon>
        <taxon>Fungi</taxon>
        <taxon>Dikarya</taxon>
        <taxon>Ascomycota</taxon>
        <taxon>Saccharomycotina</taxon>
        <taxon>Saccharomycetes</taxon>
        <taxon>Saccharomycetales</taxon>
        <taxon>Saccharomycetaceae</taxon>
        <taxon>Lachancea</taxon>
    </lineage>
</organism>
<dbReference type="FunFam" id="1.50.40.10:FF:000163">
    <property type="entry name" value="Mitochondrial carrier protein"/>
    <property type="match status" value="1"/>
</dbReference>
<dbReference type="PANTHER" id="PTHR45624">
    <property type="entry name" value="MITOCHONDRIAL BASIC AMINO ACIDS TRANSPORTER-RELATED"/>
    <property type="match status" value="1"/>
</dbReference>
<evidence type="ECO:0000256" key="1">
    <source>
        <dbReference type="ARBA" id="ARBA00004225"/>
    </source>
</evidence>
<dbReference type="EMBL" id="CU928169">
    <property type="protein sequence ID" value="CAR23704.1"/>
    <property type="molecule type" value="Genomic_DNA"/>
</dbReference>
<dbReference type="Proteomes" id="UP000002036">
    <property type="component" value="Chromosome E"/>
</dbReference>
<dbReference type="OrthoDB" id="409586at2759"/>
<dbReference type="GeneID" id="8292312"/>
<dbReference type="HOGENOM" id="CLU_015166_16_2_1"/>
<evidence type="ECO:0000256" key="4">
    <source>
        <dbReference type="ARBA" id="ARBA00022692"/>
    </source>
</evidence>
<dbReference type="GO" id="GO:1990575">
    <property type="term" value="P:mitochondrial L-ornithine transmembrane transport"/>
    <property type="evidence" value="ECO:0007669"/>
    <property type="project" value="TreeGrafter"/>
</dbReference>
<dbReference type="GO" id="GO:0031966">
    <property type="term" value="C:mitochondrial membrane"/>
    <property type="evidence" value="ECO:0007669"/>
    <property type="project" value="UniProtKB-SubCell"/>
</dbReference>
<evidence type="ECO:0000256" key="3">
    <source>
        <dbReference type="ARBA" id="ARBA00022448"/>
    </source>
</evidence>
<sequence length="303" mass="32872">MSEELGPPQLIDELNTPHDSSRVFKDLLAGTAGGIAQVLVGQPFDTTKVRLQTSSTPTTAVQVVKNLIKNEGLRGFYKGTLTPLVGVGACVSCQFGVNEAMKRFFRGPNSDVNKPLTLPQYYVCGLAGGIANSFLASPIEHVRIRLQTQTSSGTAASFKGPLDCIKKLKSNGALMRGLTPTVLREAQGCATYFLTYEALVANEVQKGLKRSDVPAWKLCMFGAISGVTLWLMVYPIDVVKSIMQTDNLQSPVHGRDPIVVAKKMYTQRGWRVFFKGFGPTMLRAAPANGATFATFELTMRFLG</sequence>
<dbReference type="PROSITE" id="PS50920">
    <property type="entry name" value="SOLCAR"/>
    <property type="match status" value="3"/>
</dbReference>
<dbReference type="InterPro" id="IPR050567">
    <property type="entry name" value="Mitochondrial_Carrier"/>
</dbReference>
<dbReference type="GO" id="GO:0000064">
    <property type="term" value="F:L-ornithine transmembrane transporter activity"/>
    <property type="evidence" value="ECO:0007669"/>
    <property type="project" value="TreeGrafter"/>
</dbReference>
<keyword evidence="6" id="KW-1133">Transmembrane helix</keyword>
<evidence type="ECO:0000313" key="12">
    <source>
        <dbReference type="Proteomes" id="UP000002036"/>
    </source>
</evidence>
<keyword evidence="7" id="KW-0496">Mitochondrion</keyword>
<feature type="repeat" description="Solcar" evidence="9">
    <location>
        <begin position="213"/>
        <end position="301"/>
    </location>
</feature>
<feature type="repeat" description="Solcar" evidence="9">
    <location>
        <begin position="24"/>
        <end position="104"/>
    </location>
</feature>
<accession>C5DIU3</accession>
<keyword evidence="12" id="KW-1185">Reference proteome</keyword>
<dbReference type="KEGG" id="lth:KLTH0E15224g"/>
<evidence type="ECO:0000256" key="9">
    <source>
        <dbReference type="PROSITE-ProRule" id="PRU00282"/>
    </source>
</evidence>
<dbReference type="PANTHER" id="PTHR45624:SF51">
    <property type="entry name" value="CARRIER PROTEIN YMC2, MITOCHONDRIAL-RELATED"/>
    <property type="match status" value="1"/>
</dbReference>
<evidence type="ECO:0000256" key="6">
    <source>
        <dbReference type="ARBA" id="ARBA00022989"/>
    </source>
</evidence>
<dbReference type="Gene3D" id="1.50.40.10">
    <property type="entry name" value="Mitochondrial carrier domain"/>
    <property type="match status" value="1"/>
</dbReference>